<dbReference type="GeneID" id="66079999"/>
<dbReference type="OrthoDB" id="3269378at2759"/>
<dbReference type="RefSeq" id="XP_043005693.1">
    <property type="nucleotide sequence ID" value="XM_043155911.1"/>
</dbReference>
<protein>
    <submittedName>
        <fullName evidence="1">Uncharacterized protein</fullName>
    </submittedName>
</protein>
<dbReference type="EMBL" id="CM032187">
    <property type="protein sequence ID" value="KAG7089223.1"/>
    <property type="molecule type" value="Genomic_DNA"/>
</dbReference>
<name>A0A9P7UPF6_9AGAR</name>
<dbReference type="AlphaFoldDB" id="A0A9P7UPF6"/>
<gene>
    <name evidence="1" type="ORF">E1B28_010924</name>
</gene>
<organism evidence="1 2">
    <name type="scientific">Marasmius oreades</name>
    <name type="common">fairy-ring Marasmius</name>
    <dbReference type="NCBI Taxonomy" id="181124"/>
    <lineage>
        <taxon>Eukaryota</taxon>
        <taxon>Fungi</taxon>
        <taxon>Dikarya</taxon>
        <taxon>Basidiomycota</taxon>
        <taxon>Agaricomycotina</taxon>
        <taxon>Agaricomycetes</taxon>
        <taxon>Agaricomycetidae</taxon>
        <taxon>Agaricales</taxon>
        <taxon>Marasmiineae</taxon>
        <taxon>Marasmiaceae</taxon>
        <taxon>Marasmius</taxon>
    </lineage>
</organism>
<sequence length="122" mass="14148">MGSGLRRRPLSSGDTTQLQCTLYGRLCQSLTHLQQISKKRLKWITVLHVPIFSYGPWTNTIYAFYYNRSFSVIQSSGMGKSRLMDHFATLRFTIPFSIQESDANTYPSFDDQVRDFLDRIQP</sequence>
<dbReference type="KEGG" id="more:E1B28_010924"/>
<reference evidence="1" key="1">
    <citation type="journal article" date="2021" name="Genome Biol. Evol.">
        <title>The assembled and annotated genome of the fairy-ring fungus Marasmius oreades.</title>
        <authorList>
            <person name="Hiltunen M."/>
            <person name="Ament-Velasquez S.L."/>
            <person name="Johannesson H."/>
        </authorList>
    </citation>
    <scope>NUCLEOTIDE SEQUENCE</scope>
    <source>
        <strain evidence="1">03SP1</strain>
    </source>
</reference>
<comment type="caution">
    <text evidence="1">The sequence shown here is derived from an EMBL/GenBank/DDBJ whole genome shotgun (WGS) entry which is preliminary data.</text>
</comment>
<evidence type="ECO:0000313" key="2">
    <source>
        <dbReference type="Proteomes" id="UP001049176"/>
    </source>
</evidence>
<keyword evidence="2" id="KW-1185">Reference proteome</keyword>
<dbReference type="Proteomes" id="UP001049176">
    <property type="component" value="Chromosome 7"/>
</dbReference>
<accession>A0A9P7UPF6</accession>
<proteinExistence type="predicted"/>
<evidence type="ECO:0000313" key="1">
    <source>
        <dbReference type="EMBL" id="KAG7089223.1"/>
    </source>
</evidence>